<reference evidence="6 8" key="3">
    <citation type="submission" date="2016-10" db="EMBL/GenBank/DDBJ databases">
        <authorList>
            <person name="Varghese N."/>
            <person name="Submissions S."/>
        </authorList>
    </citation>
    <scope>NUCLEOTIDE SEQUENCE [LARGE SCALE GENOMIC DNA]</scope>
    <source>
        <strain evidence="6 8">ATCC 33218</strain>
    </source>
</reference>
<dbReference type="InterPro" id="IPR036291">
    <property type="entry name" value="NAD(P)-bd_dom_sf"/>
</dbReference>
<dbReference type="SUPFAM" id="SSF53223">
    <property type="entry name" value="Aminoacid dehydrogenase-like, N-terminal domain"/>
    <property type="match status" value="1"/>
</dbReference>
<dbReference type="Pfam" id="PF05088">
    <property type="entry name" value="Bac_GDH_CD"/>
    <property type="match status" value="1"/>
</dbReference>
<evidence type="ECO:0000259" key="4">
    <source>
        <dbReference type="Pfam" id="PF21077"/>
    </source>
</evidence>
<evidence type="ECO:0000259" key="2">
    <source>
        <dbReference type="Pfam" id="PF05088"/>
    </source>
</evidence>
<dbReference type="InterPro" id="IPR048381">
    <property type="entry name" value="GDH_C"/>
</dbReference>
<dbReference type="PATRIC" id="fig|451.8.peg.819"/>
<dbReference type="InterPro" id="IPR049056">
    <property type="entry name" value="NAD_Glu_DH_HM3"/>
</dbReference>
<dbReference type="STRING" id="451.B6N58_13895"/>
<dbReference type="GO" id="GO:0006538">
    <property type="term" value="P:L-glutamate catabolic process"/>
    <property type="evidence" value="ECO:0007669"/>
    <property type="project" value="InterPro"/>
</dbReference>
<dbReference type="InterPro" id="IPR028971">
    <property type="entry name" value="NAD-GDH_cat"/>
</dbReference>
<dbReference type="Pfam" id="PF21078">
    <property type="entry name" value="GDH_HM3"/>
    <property type="match status" value="1"/>
</dbReference>
<dbReference type="PANTHER" id="PTHR43403:SF1">
    <property type="entry name" value="NAD-SPECIFIC GLUTAMATE DEHYDROGENASE"/>
    <property type="match status" value="1"/>
</dbReference>
<evidence type="ECO:0000313" key="8">
    <source>
        <dbReference type="Proteomes" id="UP000182998"/>
    </source>
</evidence>
<evidence type="ECO:0000259" key="3">
    <source>
        <dbReference type="Pfam" id="PF21074"/>
    </source>
</evidence>
<feature type="domain" description="NAD-specific glutamate dehydrogenase C-terminal" evidence="3">
    <location>
        <begin position="773"/>
        <end position="1109"/>
    </location>
</feature>
<dbReference type="Pfam" id="PF21077">
    <property type="entry name" value="GDH_ACT3"/>
    <property type="match status" value="1"/>
</dbReference>
<feature type="domain" description="NAD-glutamate dehydrogenase catalytic" evidence="2">
    <location>
        <begin position="234"/>
        <end position="727"/>
    </location>
</feature>
<protein>
    <submittedName>
        <fullName evidence="5 6">Glutamate dehydrogenase</fullName>
    </submittedName>
</protein>
<dbReference type="Gene3D" id="3.40.50.720">
    <property type="entry name" value="NAD(P)-binding Rossmann-like Domain"/>
    <property type="match status" value="1"/>
</dbReference>
<evidence type="ECO:0000313" key="6">
    <source>
        <dbReference type="EMBL" id="SCY06106.1"/>
    </source>
</evidence>
<dbReference type="Pfam" id="PF21074">
    <property type="entry name" value="GDH_C"/>
    <property type="match status" value="1"/>
</dbReference>
<dbReference type="Proteomes" id="UP000182998">
    <property type="component" value="Unassembled WGS sequence"/>
</dbReference>
<dbReference type="AlphaFoldDB" id="A0A098GID6"/>
<dbReference type="EMBL" id="FMVN01000003">
    <property type="protein sequence ID" value="SCY06106.1"/>
    <property type="molecule type" value="Genomic_DNA"/>
</dbReference>
<dbReference type="Pfam" id="PF21079">
    <property type="entry name" value="GDH_HM2"/>
    <property type="match status" value="1"/>
</dbReference>
<dbReference type="SUPFAM" id="SSF51735">
    <property type="entry name" value="NAD(P)-binding Rossmann-fold domains"/>
    <property type="match status" value="1"/>
</dbReference>
<dbReference type="EMBL" id="LN614830">
    <property type="protein sequence ID" value="CEG62249.1"/>
    <property type="molecule type" value="Genomic_DNA"/>
</dbReference>
<proteinExistence type="predicted"/>
<dbReference type="InterPro" id="IPR049058">
    <property type="entry name" value="NAD_Glu_DH_HM2"/>
</dbReference>
<dbReference type="PANTHER" id="PTHR43403">
    <property type="entry name" value="NAD-SPECIFIC GLUTAMATE DEHYDROGENASE"/>
    <property type="match status" value="1"/>
</dbReference>
<reference evidence="5" key="1">
    <citation type="submission" date="2014-09" db="EMBL/GenBank/DDBJ databases">
        <authorList>
            <person name="GOMEZ-VALERO Laura"/>
        </authorList>
    </citation>
    <scope>NUCLEOTIDE SEQUENCE</scope>
    <source>
        <strain evidence="5">ATCC33218</strain>
    </source>
</reference>
<sequence length="1124" mass="128217">MATIWKEKLQKELIKNYGDKKASALTKKYANTFPHSYMDECSAEIAANDLAYIEKLSAADPLGVYFYFTPEQEYPLHVRLYLWEKPKPLSNILPMLENLGLCTYNESTHTLTLGRKQSIWICDLAVMYAKKSIEIEKISDLLKEALTNIYFGLAENDGFNKLVIGATLAWHEVMILRAYAKYLHQIRFRYSQAYIEKTLVNNSDITRLLVELFKGMHNPHKKNRNPSEKIEQEILQMLESVPSLDEDLIIRQILVLIKATLRTNYYQPTPDKESKKYLSLKLNSRIIPGLPLPTPLYEIFVYSPEFEGIHLRNTKVARGGIRWSERPEDYRTEVLGLMKAQKVKNAVIVPSGAKGGFVLKKHLIQPSRETLQAEVIRCYKLFISGLLDLTDNIKENEFVRPKNVVCYDDFDPYLVVAADKGTATFSDIANEIAKSYDFWLGDAFASGGIRGYDHKKIGITARGAWESVKRHFRELDINPMNTDITVVGIGDMSGDVFGNAMMYSTHIKLIAAFDHRHIFIDPDPNPETSYYERVRLFNLPHSSWADYNEKLISQGGGVFSRQLKSIPINARIKKALDIEASALTPNELICAILRAPVQLLFNGGIGTYVKASTESHVEVGDRSNDYCRVNGEDLRCKVVGEGGNLGFTQLGRVEYALTGGLINTDFIDNSAGVDCSDHEVNLKILLEPQVHAGKLSEKRRDKLLADVTDEVAELVLQDNYEQAVLMSYSAHRAKNNISLHTNYIKKLEALGVLDRKVEFLPDDKKLIERKSVGEGLTRPELAVLVAYTKIYIKNEILNSKLPEDPVLKQIAETAFPQTIVKKYKSEMSEHRLYREIIATQLSNQVVNEMGITFVYRLQMENSATVDEIVRAYVIASRVFATHEVQNLVLSLDFKIHMNEQYNMLFNIRNFLNLATRWFLNSKYIQEDLSTLINYFSKQIKVLEKVTPILMGGVTKQYLESLTQQFTASGLPEETARRIATYRAIYSGLNIIEVATQNKFDLIRTAEVYFAVGEQFSLLWFRDQLSRDTREGHWNSLSRLTIRDQLDFSQRALTVAILKTGSKEKDVQKLIQEWINRNQRALKRWNNLLEQLHSSGSVDYSMFFIAMRELVTLVGVKPADLIEAL</sequence>
<dbReference type="GO" id="GO:0004352">
    <property type="term" value="F:glutamate dehydrogenase (NAD+) activity"/>
    <property type="evidence" value="ECO:0007669"/>
    <property type="project" value="InterPro"/>
</dbReference>
<reference evidence="7" key="2">
    <citation type="submission" date="2014-09" db="EMBL/GenBank/DDBJ databases">
        <authorList>
            <person name="Gomez-Valero L."/>
        </authorList>
    </citation>
    <scope>NUCLEOTIDE SEQUENCE [LARGE SCALE GENOMIC DNA]</scope>
    <source>
        <strain evidence="7">ATCC33218</strain>
    </source>
</reference>
<dbReference type="InterPro" id="IPR007780">
    <property type="entry name" value="NAD_Glu_DH_bac"/>
</dbReference>
<name>A0A098GID6_LEGMI</name>
<evidence type="ECO:0000256" key="1">
    <source>
        <dbReference type="ARBA" id="ARBA00023002"/>
    </source>
</evidence>
<dbReference type="InterPro" id="IPR049064">
    <property type="entry name" value="NAD_Glu_DH_ACT3"/>
</dbReference>
<evidence type="ECO:0000313" key="7">
    <source>
        <dbReference type="Proteomes" id="UP000032414"/>
    </source>
</evidence>
<dbReference type="OrthoDB" id="9758052at2"/>
<accession>A0A098GID6</accession>
<organism evidence="5 7">
    <name type="scientific">Legionella micdadei</name>
    <name type="common">Tatlockia micdadei</name>
    <dbReference type="NCBI Taxonomy" id="451"/>
    <lineage>
        <taxon>Bacteria</taxon>
        <taxon>Pseudomonadati</taxon>
        <taxon>Pseudomonadota</taxon>
        <taxon>Gammaproteobacteria</taxon>
        <taxon>Legionellales</taxon>
        <taxon>Legionellaceae</taxon>
        <taxon>Legionella</taxon>
    </lineage>
</organism>
<evidence type="ECO:0000313" key="5">
    <source>
        <dbReference type="EMBL" id="CEG62249.1"/>
    </source>
</evidence>
<dbReference type="GO" id="GO:0004069">
    <property type="term" value="F:L-aspartate:2-oxoglutarate aminotransferase activity"/>
    <property type="evidence" value="ECO:0007669"/>
    <property type="project" value="InterPro"/>
</dbReference>
<keyword evidence="8" id="KW-1185">Reference proteome</keyword>
<dbReference type="Proteomes" id="UP000032414">
    <property type="component" value="Chromosome I"/>
</dbReference>
<keyword evidence="1" id="KW-0560">Oxidoreductase</keyword>
<dbReference type="KEGG" id="tmc:LMI_3019"/>
<dbReference type="HOGENOM" id="CLU_003404_1_1_6"/>
<dbReference type="InterPro" id="IPR046346">
    <property type="entry name" value="Aminoacid_DH-like_N_sf"/>
</dbReference>
<gene>
    <name evidence="5" type="ORF">LMI_3019</name>
    <name evidence="6" type="ORF">SAMN02982997_00745</name>
</gene>
<feature type="domain" description="NAD-glutamate dehydrogenase ACT3" evidence="4">
    <location>
        <begin position="63"/>
        <end position="137"/>
    </location>
</feature>
<dbReference type="RefSeq" id="WP_045100338.1">
    <property type="nucleotide sequence ID" value="NZ_CP020614.1"/>
</dbReference>